<name>A0A437M1Q4_9PROT</name>
<dbReference type="InterPro" id="IPR020846">
    <property type="entry name" value="MFS_dom"/>
</dbReference>
<feature type="transmembrane region" description="Helical" evidence="4">
    <location>
        <begin position="145"/>
        <end position="168"/>
    </location>
</feature>
<organism evidence="6 7">
    <name type="scientific">Rhodovarius crocodyli</name>
    <dbReference type="NCBI Taxonomy" id="1979269"/>
    <lineage>
        <taxon>Bacteria</taxon>
        <taxon>Pseudomonadati</taxon>
        <taxon>Pseudomonadota</taxon>
        <taxon>Alphaproteobacteria</taxon>
        <taxon>Acetobacterales</taxon>
        <taxon>Roseomonadaceae</taxon>
        <taxon>Rhodovarius</taxon>
    </lineage>
</organism>
<dbReference type="InterPro" id="IPR047200">
    <property type="entry name" value="MFS_YcaD-like"/>
</dbReference>
<dbReference type="AlphaFoldDB" id="A0A437M1Q4"/>
<accession>A0A437M1Q4</accession>
<dbReference type="CDD" id="cd17477">
    <property type="entry name" value="MFS_YcaD_like"/>
    <property type="match status" value="1"/>
</dbReference>
<feature type="transmembrane region" description="Helical" evidence="4">
    <location>
        <begin position="111"/>
        <end position="133"/>
    </location>
</feature>
<dbReference type="OrthoDB" id="9810614at2"/>
<feature type="transmembrane region" description="Helical" evidence="4">
    <location>
        <begin position="247"/>
        <end position="266"/>
    </location>
</feature>
<dbReference type="Gene3D" id="1.20.1250.20">
    <property type="entry name" value="MFS general substrate transporter like domains"/>
    <property type="match status" value="2"/>
</dbReference>
<evidence type="ECO:0000256" key="1">
    <source>
        <dbReference type="ARBA" id="ARBA00022692"/>
    </source>
</evidence>
<feature type="domain" description="Major facilitator superfamily (MFS) profile" evidence="5">
    <location>
        <begin position="16"/>
        <end position="392"/>
    </location>
</feature>
<feature type="transmembrane region" description="Helical" evidence="4">
    <location>
        <begin position="174"/>
        <end position="192"/>
    </location>
</feature>
<feature type="transmembrane region" description="Helical" evidence="4">
    <location>
        <begin position="369"/>
        <end position="389"/>
    </location>
</feature>
<evidence type="ECO:0000313" key="6">
    <source>
        <dbReference type="EMBL" id="RVT91473.1"/>
    </source>
</evidence>
<keyword evidence="7" id="KW-1185">Reference proteome</keyword>
<dbReference type="GO" id="GO:0005886">
    <property type="term" value="C:plasma membrane"/>
    <property type="evidence" value="ECO:0007669"/>
    <property type="project" value="TreeGrafter"/>
</dbReference>
<feature type="transmembrane region" description="Helical" evidence="4">
    <location>
        <begin position="278"/>
        <end position="297"/>
    </location>
</feature>
<dbReference type="PROSITE" id="PS50850">
    <property type="entry name" value="MFS"/>
    <property type="match status" value="1"/>
</dbReference>
<sequence>MMRCIKEGKGVQGLLSGIIVSVGATILGISVVQLANGYLGTLVSITAAASGFPPLAMGIVLASYFGGYTLGAATLGSLLLRVGHVRLFAALAGLVAACIALQPVFTSPAAWVVIRLVTGMGCAGLFLTAESWLNGSATAENRGRVFSLYMVATNLAFGAGQFLINLPAPHGFELFSLAAALFGLALMPVSLTQAQAPTVGRSPRLGIRALRRLAPVAVAGCAAAGLMGSTFYALIPAYAQTQGIPASSISAYIATAIFGGLAFQIPVGRLSDSFDRRLVAAGVAAGFAVCAVVLAMMPFGAWTMLPVTFLLGGFMSTVYPVCVAHANDRVLPEQVVSTSGSLILINGIASFLGPILGTAIMGRVGVAGVFLYVAAVALLFVGLAMWRFVRVRRVRWKDRPFVPVDPSMGQLAHVADDTEMPPGAVREG</sequence>
<dbReference type="PANTHER" id="PTHR23521:SF3">
    <property type="entry name" value="MFS TRANSPORTER"/>
    <property type="match status" value="1"/>
</dbReference>
<keyword evidence="1 4" id="KW-0812">Transmembrane</keyword>
<keyword evidence="3 4" id="KW-0472">Membrane</keyword>
<feature type="transmembrane region" description="Helical" evidence="4">
    <location>
        <begin position="87"/>
        <end position="105"/>
    </location>
</feature>
<dbReference type="InterPro" id="IPR011701">
    <property type="entry name" value="MFS"/>
</dbReference>
<proteinExistence type="predicted"/>
<dbReference type="SUPFAM" id="SSF103473">
    <property type="entry name" value="MFS general substrate transporter"/>
    <property type="match status" value="1"/>
</dbReference>
<feature type="transmembrane region" description="Helical" evidence="4">
    <location>
        <begin position="335"/>
        <end position="357"/>
    </location>
</feature>
<evidence type="ECO:0000256" key="3">
    <source>
        <dbReference type="ARBA" id="ARBA00023136"/>
    </source>
</evidence>
<reference evidence="6 7" key="1">
    <citation type="submission" date="2019-01" db="EMBL/GenBank/DDBJ databases">
        <authorList>
            <person name="Chen W.-M."/>
        </authorList>
    </citation>
    <scope>NUCLEOTIDE SEQUENCE [LARGE SCALE GENOMIC DNA]</scope>
    <source>
        <strain evidence="6 7">CCP-6</strain>
    </source>
</reference>
<protein>
    <submittedName>
        <fullName evidence="6">MFS transporter</fullName>
    </submittedName>
</protein>
<dbReference type="PANTHER" id="PTHR23521">
    <property type="entry name" value="TRANSPORTER MFS SUPERFAMILY"/>
    <property type="match status" value="1"/>
</dbReference>
<feature type="transmembrane region" description="Helical" evidence="4">
    <location>
        <begin position="55"/>
        <end position="80"/>
    </location>
</feature>
<feature type="transmembrane region" description="Helical" evidence="4">
    <location>
        <begin position="303"/>
        <end position="323"/>
    </location>
</feature>
<dbReference type="Proteomes" id="UP000282957">
    <property type="component" value="Unassembled WGS sequence"/>
</dbReference>
<evidence type="ECO:0000313" key="7">
    <source>
        <dbReference type="Proteomes" id="UP000282957"/>
    </source>
</evidence>
<evidence type="ECO:0000256" key="4">
    <source>
        <dbReference type="SAM" id="Phobius"/>
    </source>
</evidence>
<dbReference type="EMBL" id="SACL01000011">
    <property type="protein sequence ID" value="RVT91473.1"/>
    <property type="molecule type" value="Genomic_DNA"/>
</dbReference>
<keyword evidence="2 4" id="KW-1133">Transmembrane helix</keyword>
<feature type="transmembrane region" description="Helical" evidence="4">
    <location>
        <begin position="12"/>
        <end position="35"/>
    </location>
</feature>
<comment type="caution">
    <text evidence="6">The sequence shown here is derived from an EMBL/GenBank/DDBJ whole genome shotgun (WGS) entry which is preliminary data.</text>
</comment>
<feature type="transmembrane region" description="Helical" evidence="4">
    <location>
        <begin position="213"/>
        <end position="235"/>
    </location>
</feature>
<dbReference type="GO" id="GO:0022857">
    <property type="term" value="F:transmembrane transporter activity"/>
    <property type="evidence" value="ECO:0007669"/>
    <property type="project" value="InterPro"/>
</dbReference>
<dbReference type="Pfam" id="PF07690">
    <property type="entry name" value="MFS_1"/>
    <property type="match status" value="1"/>
</dbReference>
<evidence type="ECO:0000256" key="2">
    <source>
        <dbReference type="ARBA" id="ARBA00022989"/>
    </source>
</evidence>
<gene>
    <name evidence="6" type="ORF">EOD42_22740</name>
</gene>
<evidence type="ECO:0000259" key="5">
    <source>
        <dbReference type="PROSITE" id="PS50850"/>
    </source>
</evidence>
<dbReference type="InterPro" id="IPR036259">
    <property type="entry name" value="MFS_trans_sf"/>
</dbReference>